<keyword evidence="1" id="KW-1133">Transmembrane helix</keyword>
<sequence length="82" mass="10082">MRYLKQAVQKRIEGLLIMITWEGPSEQLKILYWIHQNFTFRQEIKMTRIINIFISVIKIHNACFLQLFLIYNSRRKEERIKV</sequence>
<evidence type="ECO:0000256" key="1">
    <source>
        <dbReference type="SAM" id="Phobius"/>
    </source>
</evidence>
<keyword evidence="1" id="KW-0812">Transmembrane</keyword>
<dbReference type="Proteomes" id="UP001295684">
    <property type="component" value="Unassembled WGS sequence"/>
</dbReference>
<keyword evidence="3" id="KW-1185">Reference proteome</keyword>
<comment type="caution">
    <text evidence="2">The sequence shown here is derived from an EMBL/GenBank/DDBJ whole genome shotgun (WGS) entry which is preliminary data.</text>
</comment>
<name>A0AAD1XB96_EUPCR</name>
<accession>A0AAD1XB96</accession>
<evidence type="ECO:0000313" key="2">
    <source>
        <dbReference type="EMBL" id="CAI2367915.1"/>
    </source>
</evidence>
<dbReference type="EMBL" id="CAMPGE010009040">
    <property type="protein sequence ID" value="CAI2367915.1"/>
    <property type="molecule type" value="Genomic_DNA"/>
</dbReference>
<keyword evidence="1" id="KW-0472">Membrane</keyword>
<evidence type="ECO:0000313" key="3">
    <source>
        <dbReference type="Proteomes" id="UP001295684"/>
    </source>
</evidence>
<gene>
    <name evidence="2" type="ORF">ECRASSUSDP1_LOCUS9204</name>
</gene>
<protein>
    <submittedName>
        <fullName evidence="2">Uncharacterized protein</fullName>
    </submittedName>
</protein>
<proteinExistence type="predicted"/>
<reference evidence="2" key="1">
    <citation type="submission" date="2023-07" db="EMBL/GenBank/DDBJ databases">
        <authorList>
            <consortium name="AG Swart"/>
            <person name="Singh M."/>
            <person name="Singh A."/>
            <person name="Seah K."/>
            <person name="Emmerich C."/>
        </authorList>
    </citation>
    <scope>NUCLEOTIDE SEQUENCE</scope>
    <source>
        <strain evidence="2">DP1</strain>
    </source>
</reference>
<feature type="transmembrane region" description="Helical" evidence="1">
    <location>
        <begin position="49"/>
        <end position="71"/>
    </location>
</feature>
<organism evidence="2 3">
    <name type="scientific">Euplotes crassus</name>
    <dbReference type="NCBI Taxonomy" id="5936"/>
    <lineage>
        <taxon>Eukaryota</taxon>
        <taxon>Sar</taxon>
        <taxon>Alveolata</taxon>
        <taxon>Ciliophora</taxon>
        <taxon>Intramacronucleata</taxon>
        <taxon>Spirotrichea</taxon>
        <taxon>Hypotrichia</taxon>
        <taxon>Euplotida</taxon>
        <taxon>Euplotidae</taxon>
        <taxon>Moneuplotes</taxon>
    </lineage>
</organism>
<dbReference type="AlphaFoldDB" id="A0AAD1XB96"/>